<dbReference type="InterPro" id="IPR007590">
    <property type="entry name" value="Saf4/Yju2"/>
</dbReference>
<sequence length="71" mass="8061">AQDRDFLGGPDTPFFAPPFPQHGSLNKYHHSHPLRERARKLSQGILVIRFEMPFNIWCDGCQNHIGMGESG</sequence>
<dbReference type="GO" id="GO:0005684">
    <property type="term" value="C:U2-type spliceosomal complex"/>
    <property type="evidence" value="ECO:0007669"/>
    <property type="project" value="TreeGrafter"/>
</dbReference>
<dbReference type="Pfam" id="PF04502">
    <property type="entry name" value="Saf4_Yju2"/>
    <property type="match status" value="1"/>
</dbReference>
<evidence type="ECO:0000256" key="3">
    <source>
        <dbReference type="ARBA" id="ARBA00037140"/>
    </source>
</evidence>
<comment type="similarity">
    <text evidence="1">Belongs to the CWC16 family.</text>
</comment>
<reference evidence="5" key="2">
    <citation type="submission" date="2025-09" db="UniProtKB">
        <authorList>
            <consortium name="Ensembl"/>
        </authorList>
    </citation>
    <scope>IDENTIFICATION</scope>
</reference>
<evidence type="ECO:0000313" key="6">
    <source>
        <dbReference type="Proteomes" id="UP000694401"/>
    </source>
</evidence>
<keyword evidence="6" id="KW-1185">Reference proteome</keyword>
<evidence type="ECO:0000256" key="4">
    <source>
        <dbReference type="ARBA" id="ARBA00041764"/>
    </source>
</evidence>
<dbReference type="GO" id="GO:0000398">
    <property type="term" value="P:mRNA splicing, via spliceosome"/>
    <property type="evidence" value="ECO:0007669"/>
    <property type="project" value="InterPro"/>
</dbReference>
<dbReference type="AlphaFoldDB" id="A0A8D2Q130"/>
<dbReference type="Ensembl" id="ENSZLMT00000021286.1">
    <property type="protein sequence ID" value="ENSZLMP00000020732.1"/>
    <property type="gene ID" value="ENSZLMG00000014251.1"/>
</dbReference>
<name>A0A8D2Q130_ZOSLA</name>
<reference evidence="5" key="1">
    <citation type="submission" date="2025-08" db="UniProtKB">
        <authorList>
            <consortium name="Ensembl"/>
        </authorList>
    </citation>
    <scope>IDENTIFICATION</scope>
</reference>
<dbReference type="PANTHER" id="PTHR12111:SF2">
    <property type="entry name" value="SPLICING FACTOR YJU2B-RELATED"/>
    <property type="match status" value="1"/>
</dbReference>
<evidence type="ECO:0000313" key="5">
    <source>
        <dbReference type="Ensembl" id="ENSZLMP00000020732.1"/>
    </source>
</evidence>
<protein>
    <recommendedName>
        <fullName evidence="2">Probable splicing factor YJU2B</fullName>
    </recommendedName>
    <alternativeName>
        <fullName evidence="4">Coiled-coil domain-containing protein 130</fullName>
    </alternativeName>
</protein>
<evidence type="ECO:0000256" key="1">
    <source>
        <dbReference type="ARBA" id="ARBA00005595"/>
    </source>
</evidence>
<proteinExistence type="inferred from homology"/>
<comment type="function">
    <text evidence="3">May be involved in mRNA splicing.</text>
</comment>
<dbReference type="GO" id="GO:0071014">
    <property type="term" value="C:post-mRNA release spliceosomal complex"/>
    <property type="evidence" value="ECO:0007669"/>
    <property type="project" value="TreeGrafter"/>
</dbReference>
<accession>A0A8D2Q130</accession>
<dbReference type="Proteomes" id="UP000694401">
    <property type="component" value="Unassembled WGS sequence"/>
</dbReference>
<dbReference type="PANTHER" id="PTHR12111">
    <property type="entry name" value="SPLICING FACTOR YJU2"/>
    <property type="match status" value="1"/>
</dbReference>
<organism evidence="5 6">
    <name type="scientific">Zosterops lateralis melanops</name>
    <dbReference type="NCBI Taxonomy" id="1220523"/>
    <lineage>
        <taxon>Eukaryota</taxon>
        <taxon>Metazoa</taxon>
        <taxon>Chordata</taxon>
        <taxon>Craniata</taxon>
        <taxon>Vertebrata</taxon>
        <taxon>Euteleostomi</taxon>
        <taxon>Archelosauria</taxon>
        <taxon>Archosauria</taxon>
        <taxon>Dinosauria</taxon>
        <taxon>Saurischia</taxon>
        <taxon>Theropoda</taxon>
        <taxon>Coelurosauria</taxon>
        <taxon>Aves</taxon>
        <taxon>Neognathae</taxon>
        <taxon>Neoaves</taxon>
        <taxon>Telluraves</taxon>
        <taxon>Australaves</taxon>
        <taxon>Passeriformes</taxon>
        <taxon>Sylvioidea</taxon>
        <taxon>Zosteropidae</taxon>
        <taxon>Zosterops</taxon>
    </lineage>
</organism>
<evidence type="ECO:0000256" key="2">
    <source>
        <dbReference type="ARBA" id="ARBA00029515"/>
    </source>
</evidence>